<reference evidence="2 3" key="1">
    <citation type="submission" date="2023-07" db="EMBL/GenBank/DDBJ databases">
        <title>Sequencing the genomes of 1000 actinobacteria strains.</title>
        <authorList>
            <person name="Klenk H.-P."/>
        </authorList>
    </citation>
    <scope>NUCLEOTIDE SEQUENCE [LARGE SCALE GENOMIC DNA]</scope>
    <source>
        <strain evidence="2 3">DSM 44711</strain>
    </source>
</reference>
<evidence type="ECO:0000313" key="3">
    <source>
        <dbReference type="Proteomes" id="UP001183629"/>
    </source>
</evidence>
<feature type="compositionally biased region" description="Low complexity" evidence="1">
    <location>
        <begin position="156"/>
        <end position="166"/>
    </location>
</feature>
<dbReference type="EMBL" id="JAVDYC010000001">
    <property type="protein sequence ID" value="MDR7326200.1"/>
    <property type="molecule type" value="Genomic_DNA"/>
</dbReference>
<comment type="caution">
    <text evidence="2">The sequence shown here is derived from an EMBL/GenBank/DDBJ whole genome shotgun (WGS) entry which is preliminary data.</text>
</comment>
<organism evidence="2 3">
    <name type="scientific">Catenuloplanes niger</name>
    <dbReference type="NCBI Taxonomy" id="587534"/>
    <lineage>
        <taxon>Bacteria</taxon>
        <taxon>Bacillati</taxon>
        <taxon>Actinomycetota</taxon>
        <taxon>Actinomycetes</taxon>
        <taxon>Micromonosporales</taxon>
        <taxon>Micromonosporaceae</taxon>
        <taxon>Catenuloplanes</taxon>
    </lineage>
</organism>
<proteinExistence type="predicted"/>
<keyword evidence="3" id="KW-1185">Reference proteome</keyword>
<evidence type="ECO:0000313" key="2">
    <source>
        <dbReference type="EMBL" id="MDR7326200.1"/>
    </source>
</evidence>
<evidence type="ECO:0000256" key="1">
    <source>
        <dbReference type="SAM" id="MobiDB-lite"/>
    </source>
</evidence>
<dbReference type="Proteomes" id="UP001183629">
    <property type="component" value="Unassembled WGS sequence"/>
</dbReference>
<accession>A0AAE4CVG4</accession>
<feature type="region of interest" description="Disordered" evidence="1">
    <location>
        <begin position="149"/>
        <end position="284"/>
    </location>
</feature>
<protein>
    <submittedName>
        <fullName evidence="2">Uncharacterized protein</fullName>
    </submittedName>
</protein>
<feature type="compositionally biased region" description="Pro residues" evidence="1">
    <location>
        <begin position="213"/>
        <end position="252"/>
    </location>
</feature>
<sequence>MAPRPYPAPSASTRYARVYSRTAPQVLVEITSLKLIRSTGRRRWNVRRGGKVSYREWRTIACGPAAVMGAVVIAVLCEDFFMRQLQLFTSSELATMRDRTASRNCSAVRDEFRKVQQERRYWGKRRGHIERLRRECGYSHVEAVEAVDGVRRRPAPARGHAPTGPRMPSPDRTLSASRAPAREREPRTPQTLSPDHGPSAPQTPSPGHAPSAPQTPPPGHAPSAPQTPPPGHAPSAPQTPPPGHAPSAPRTPLPDHAQRAAGTRTPAMPQTPCLTARSARRRRPYATVGQASGRIPRAASPASHCVVVVVGRARRGQAPCSPVAGRVPPPVRVIRRLLPRPIRSRPDLCFRVAPTSSTDRR</sequence>
<dbReference type="AlphaFoldDB" id="A0AAE4CVG4"/>
<gene>
    <name evidence="2" type="ORF">J2S44_006450</name>
</gene>
<name>A0AAE4CVG4_9ACTN</name>